<dbReference type="PANTHER" id="PTHR34251:SF1">
    <property type="entry name" value="LEUCINE, GLUTAMATE AND LYSINE RICH 1"/>
    <property type="match status" value="1"/>
</dbReference>
<dbReference type="Gene3D" id="1.10.287.1490">
    <property type="match status" value="1"/>
</dbReference>
<accession>A0A1Q9ET13</accession>
<dbReference type="GO" id="GO:0003924">
    <property type="term" value="F:GTPase activity"/>
    <property type="evidence" value="ECO:0007669"/>
    <property type="project" value="InterPro"/>
</dbReference>
<protein>
    <submittedName>
        <fullName evidence="2">Myosin-14</fullName>
    </submittedName>
</protein>
<name>A0A1Q9ET13_SYMMI</name>
<reference evidence="2 3" key="1">
    <citation type="submission" date="2016-02" db="EMBL/GenBank/DDBJ databases">
        <title>Genome analysis of coral dinoflagellate symbionts highlights evolutionary adaptations to a symbiotic lifestyle.</title>
        <authorList>
            <person name="Aranda M."/>
            <person name="Li Y."/>
            <person name="Liew Y.J."/>
            <person name="Baumgarten S."/>
            <person name="Simakov O."/>
            <person name="Wilson M."/>
            <person name="Piel J."/>
            <person name="Ashoor H."/>
            <person name="Bougouffa S."/>
            <person name="Bajic V.B."/>
            <person name="Ryu T."/>
            <person name="Ravasi T."/>
            <person name="Bayer T."/>
            <person name="Micklem G."/>
            <person name="Kim H."/>
            <person name="Bhak J."/>
            <person name="Lajeunesse T.C."/>
            <person name="Voolstra C.R."/>
        </authorList>
    </citation>
    <scope>NUCLEOTIDE SEQUENCE [LARGE SCALE GENOMIC DNA]</scope>
    <source>
        <strain evidence="2 3">CCMP2467</strain>
    </source>
</reference>
<dbReference type="OrthoDB" id="10657877at2759"/>
<keyword evidence="1" id="KW-0175">Coiled coil</keyword>
<evidence type="ECO:0000313" key="3">
    <source>
        <dbReference type="Proteomes" id="UP000186817"/>
    </source>
</evidence>
<dbReference type="InterPro" id="IPR027417">
    <property type="entry name" value="P-loop_NTPase"/>
</dbReference>
<dbReference type="AlphaFoldDB" id="A0A1Q9ET13"/>
<dbReference type="EMBL" id="LSRX01000076">
    <property type="protein sequence ID" value="OLQ10551.1"/>
    <property type="molecule type" value="Genomic_DNA"/>
</dbReference>
<organism evidence="2 3">
    <name type="scientific">Symbiodinium microadriaticum</name>
    <name type="common">Dinoflagellate</name>
    <name type="synonym">Zooxanthella microadriatica</name>
    <dbReference type="NCBI Taxonomy" id="2951"/>
    <lineage>
        <taxon>Eukaryota</taxon>
        <taxon>Sar</taxon>
        <taxon>Alveolata</taxon>
        <taxon>Dinophyceae</taxon>
        <taxon>Suessiales</taxon>
        <taxon>Symbiodiniaceae</taxon>
        <taxon>Symbiodinium</taxon>
    </lineage>
</organism>
<evidence type="ECO:0000313" key="2">
    <source>
        <dbReference type="EMBL" id="OLQ10551.1"/>
    </source>
</evidence>
<evidence type="ECO:0000256" key="1">
    <source>
        <dbReference type="SAM" id="Coils"/>
    </source>
</evidence>
<dbReference type="InterPro" id="IPR001806">
    <property type="entry name" value="Small_GTPase"/>
</dbReference>
<dbReference type="PROSITE" id="PS50096">
    <property type="entry name" value="IQ"/>
    <property type="match status" value="1"/>
</dbReference>
<dbReference type="Pfam" id="PF00071">
    <property type="entry name" value="Ras"/>
    <property type="match status" value="1"/>
</dbReference>
<dbReference type="Gene3D" id="3.40.50.300">
    <property type="entry name" value="P-loop containing nucleotide triphosphate hydrolases"/>
    <property type="match status" value="1"/>
</dbReference>
<dbReference type="InterPro" id="IPR038799">
    <property type="entry name" value="LEKR1"/>
</dbReference>
<dbReference type="SUPFAM" id="SSF52540">
    <property type="entry name" value="P-loop containing nucleoside triphosphate hydrolases"/>
    <property type="match status" value="1"/>
</dbReference>
<dbReference type="PANTHER" id="PTHR34251">
    <property type="entry name" value="LEUCINE-, GLUTAMATE- AND LYSINE-RICH PROTEIN 1"/>
    <property type="match status" value="1"/>
</dbReference>
<keyword evidence="3" id="KW-1185">Reference proteome</keyword>
<dbReference type="Proteomes" id="UP000186817">
    <property type="component" value="Unassembled WGS sequence"/>
</dbReference>
<dbReference type="GO" id="GO:0005525">
    <property type="term" value="F:GTP binding"/>
    <property type="evidence" value="ECO:0007669"/>
    <property type="project" value="InterPro"/>
</dbReference>
<sequence>MFPWSTLRMARIRYQNILRKVIKIQAVRRGVLGRRYAKEHRRHVSAARLQSLVRTRREQRIYDALRQSIVFAQQRLRMRNAKGQLKKLKQEAKEVGAMMAKAQKAQEQASEMRKHNEEMEAHQLQLQSENKTLSNKVKHLEEMLQQMQQQFEDMKAQAAEAAKLAADQSKTVVEAEKMEGLNSQLSQRDEELAGLRKELQEMKETHTKQQESLKSAEANYQQLLRSTAMQSVGASAGAPAPVARSAARGNRNVFIQLVSGTRWGKSRAQVALRAVIAVQRPVDESAGKLSAAFPPWLIVTNVLTEAVLKPGSMSGNPSLQHPRWAAYMTGIMEFTLLRMLGRTPEKGLLYGYRQLDHAAVECAAKAIVGASATIATATPVIIQWAKCHDFKALLQALVLGVYAMFVGDVLSRKVASDSFRISWEEKFPYDFGLHLHIRAPAVATVTQMAESFSMQLLNGWPAVFTKCAKVLPFSFTTEELDFVVVSGSMVCGHTLRSAGFMNSKEVLIQRISRLQSLADDAHPEIVSHLTAQFDLDDWCLEVDDIITDVLQRVFAACDCTAITSWADDVTRGSVTGQRAGWKELGGAAGAARALARGIKKPGDTLVCANVQRVSFGRLASRGAASRPLPGYVVTRFTPVRRGVLAIVAFITAMVLDSCLEGVLARGAPQDNWQRTDRRDCDMSSIAKVEEILDWNSCLTIGCGEAIFIAIRRSGYITFSLRLVTFCYNGPGLVMALAKLIAQIGAIGGLLIANAALVTDSEYHQLNSEIWKKEGLSHLTYAEVGAAATGKTTMLGSLIQENDPGQMSNFEEQRNNLMVHHQFQISGRPLKFLDCSGNDRAAHLVKEWFARTQWVFVVYNLTDTRSYEKALTLVTEARQAGASVVLFANKFDVNQGKPVEVPCTKSSNRILDLLLSGWSIKATTWECV</sequence>
<feature type="coiled-coil region" evidence="1">
    <location>
        <begin position="71"/>
        <end position="226"/>
    </location>
</feature>
<proteinExistence type="predicted"/>
<gene>
    <name evidence="2" type="primary">XI-H</name>
    <name evidence="2" type="ORF">AK812_SmicGene5736</name>
</gene>
<comment type="caution">
    <text evidence="2">The sequence shown here is derived from an EMBL/GenBank/DDBJ whole genome shotgun (WGS) entry which is preliminary data.</text>
</comment>